<proteinExistence type="predicted"/>
<evidence type="ECO:0000256" key="1">
    <source>
        <dbReference type="SAM" id="MobiDB-lite"/>
    </source>
</evidence>
<accession>A0ABN9W1Y2</accession>
<evidence type="ECO:0000313" key="3">
    <source>
        <dbReference type="Proteomes" id="UP001189429"/>
    </source>
</evidence>
<name>A0ABN9W1Y2_9DINO</name>
<sequence length="105" mass="11646">MAEPAGARVLDALRGGEAIPREAEVAPGTLCAPMGTTTSTGRRSAPTRGASRKARYHYRNRHDEVLTNVFQMLGYVGKFVPCGNFEQPFANHFFKQYDVDWKEVA</sequence>
<organism evidence="2 3">
    <name type="scientific">Prorocentrum cordatum</name>
    <dbReference type="NCBI Taxonomy" id="2364126"/>
    <lineage>
        <taxon>Eukaryota</taxon>
        <taxon>Sar</taxon>
        <taxon>Alveolata</taxon>
        <taxon>Dinophyceae</taxon>
        <taxon>Prorocentrales</taxon>
        <taxon>Prorocentraceae</taxon>
        <taxon>Prorocentrum</taxon>
    </lineage>
</organism>
<keyword evidence="3" id="KW-1185">Reference proteome</keyword>
<dbReference type="EMBL" id="CAUYUJ010018032">
    <property type="protein sequence ID" value="CAK0880033.1"/>
    <property type="molecule type" value="Genomic_DNA"/>
</dbReference>
<evidence type="ECO:0000313" key="2">
    <source>
        <dbReference type="EMBL" id="CAK0880033.1"/>
    </source>
</evidence>
<comment type="caution">
    <text evidence="2">The sequence shown here is derived from an EMBL/GenBank/DDBJ whole genome shotgun (WGS) entry which is preliminary data.</text>
</comment>
<reference evidence="2" key="1">
    <citation type="submission" date="2023-10" db="EMBL/GenBank/DDBJ databases">
        <authorList>
            <person name="Chen Y."/>
            <person name="Shah S."/>
            <person name="Dougan E. K."/>
            <person name="Thang M."/>
            <person name="Chan C."/>
        </authorList>
    </citation>
    <scope>NUCLEOTIDE SEQUENCE [LARGE SCALE GENOMIC DNA]</scope>
</reference>
<protein>
    <submittedName>
        <fullName evidence="2">Uncharacterized protein</fullName>
    </submittedName>
</protein>
<feature type="region of interest" description="Disordered" evidence="1">
    <location>
        <begin position="29"/>
        <end position="54"/>
    </location>
</feature>
<gene>
    <name evidence="2" type="ORF">PCOR1329_LOCUS63284</name>
</gene>
<dbReference type="Proteomes" id="UP001189429">
    <property type="component" value="Unassembled WGS sequence"/>
</dbReference>